<keyword evidence="1" id="KW-0732">Signal</keyword>
<proteinExistence type="predicted"/>
<protein>
    <recommendedName>
        <fullName evidence="4">DUF4148 domain-containing protein</fullName>
    </recommendedName>
</protein>
<evidence type="ECO:0000313" key="2">
    <source>
        <dbReference type="EMBL" id="TWI51746.1"/>
    </source>
</evidence>
<gene>
    <name evidence="2" type="ORF">IP92_00734</name>
</gene>
<feature type="signal peptide" evidence="1">
    <location>
        <begin position="1"/>
        <end position="30"/>
    </location>
</feature>
<dbReference type="AlphaFoldDB" id="A0A562Q6U8"/>
<accession>A0A562Q6U8</accession>
<evidence type="ECO:0000313" key="3">
    <source>
        <dbReference type="Proteomes" id="UP000315112"/>
    </source>
</evidence>
<organism evidence="2 3">
    <name type="scientific">Pseudoduganella flava</name>
    <dbReference type="NCBI Taxonomy" id="871742"/>
    <lineage>
        <taxon>Bacteria</taxon>
        <taxon>Pseudomonadati</taxon>
        <taxon>Pseudomonadota</taxon>
        <taxon>Betaproteobacteria</taxon>
        <taxon>Burkholderiales</taxon>
        <taxon>Oxalobacteraceae</taxon>
        <taxon>Telluria group</taxon>
        <taxon>Pseudoduganella</taxon>
    </lineage>
</organism>
<dbReference type="Proteomes" id="UP000315112">
    <property type="component" value="Unassembled WGS sequence"/>
</dbReference>
<reference evidence="2 3" key="1">
    <citation type="journal article" date="2015" name="Stand. Genomic Sci.">
        <title>Genomic Encyclopedia of Bacterial and Archaeal Type Strains, Phase III: the genomes of soil and plant-associated and newly described type strains.</title>
        <authorList>
            <person name="Whitman W.B."/>
            <person name="Woyke T."/>
            <person name="Klenk H.P."/>
            <person name="Zhou Y."/>
            <person name="Lilburn T.G."/>
            <person name="Beck B.J."/>
            <person name="De Vos P."/>
            <person name="Vandamme P."/>
            <person name="Eisen J.A."/>
            <person name="Garrity G."/>
            <person name="Hugenholtz P."/>
            <person name="Kyrpides N.C."/>
        </authorList>
    </citation>
    <scope>NUCLEOTIDE SEQUENCE [LARGE SCALE GENOMIC DNA]</scope>
    <source>
        <strain evidence="2 3">CGMCC 1.10685</strain>
    </source>
</reference>
<sequence>MVINHLENMMKTAYYVIAALALATAGAAFGAEEPAAATATATTAVTATQAPQAAPVAQSRGLTREQVQAQVIEARRNGTLIETEADMDVARTKQQVAR</sequence>
<evidence type="ECO:0008006" key="4">
    <source>
        <dbReference type="Google" id="ProtNLM"/>
    </source>
</evidence>
<evidence type="ECO:0000256" key="1">
    <source>
        <dbReference type="SAM" id="SignalP"/>
    </source>
</evidence>
<name>A0A562Q6U8_9BURK</name>
<feature type="chain" id="PRO_5022009683" description="DUF4148 domain-containing protein" evidence="1">
    <location>
        <begin position="31"/>
        <end position="98"/>
    </location>
</feature>
<dbReference type="EMBL" id="VLKW01000001">
    <property type="protein sequence ID" value="TWI51746.1"/>
    <property type="molecule type" value="Genomic_DNA"/>
</dbReference>
<comment type="caution">
    <text evidence="2">The sequence shown here is derived from an EMBL/GenBank/DDBJ whole genome shotgun (WGS) entry which is preliminary data.</text>
</comment>